<evidence type="ECO:0000313" key="1">
    <source>
        <dbReference type="EMBL" id="KAK9862406.1"/>
    </source>
</evidence>
<comment type="caution">
    <text evidence="1">The sequence shown here is derived from an EMBL/GenBank/DDBJ whole genome shotgun (WGS) entry which is preliminary data.</text>
</comment>
<accession>A0AAW1SY93</accession>
<dbReference type="Proteomes" id="UP001485043">
    <property type="component" value="Unassembled WGS sequence"/>
</dbReference>
<keyword evidence="2" id="KW-1185">Reference proteome</keyword>
<reference evidence="1 2" key="1">
    <citation type="journal article" date="2024" name="Nat. Commun.">
        <title>Phylogenomics reveals the evolutionary origins of lichenization in chlorophyte algae.</title>
        <authorList>
            <person name="Puginier C."/>
            <person name="Libourel C."/>
            <person name="Otte J."/>
            <person name="Skaloud P."/>
            <person name="Haon M."/>
            <person name="Grisel S."/>
            <person name="Petersen M."/>
            <person name="Berrin J.G."/>
            <person name="Delaux P.M."/>
            <person name="Dal Grande F."/>
            <person name="Keller J."/>
        </authorList>
    </citation>
    <scope>NUCLEOTIDE SEQUENCE [LARGE SCALE GENOMIC DNA]</scope>
    <source>
        <strain evidence="1 2">SAG 2523</strain>
    </source>
</reference>
<sequence length="291" mass="30924">MDGLVSTASPLALAVSSATCGDIRELQQNLTDFAATISVFEPSVLVAASAAEGKEGLATVSCLDTAARPILQNVLTVLKAAARNGQLDSLRVLRQTLTAAAWSDIVSNSEQLYQSACEGRQASAFLWLTSQGLQNCGLPLPSDTCLTASRAGSVECLRYAHRQGCQLTEALIPAALHNHGSKKTQQNCGSCIRWLLAHRCPVPHQLDPTDLYIVSVKRHMLKERRTSSLAVLRQPSLSGLSSVPLSCCERILQAADLWTPATVPTALSGGFGRVKRRRLQSAGAEAAPALV</sequence>
<evidence type="ECO:0000313" key="2">
    <source>
        <dbReference type="Proteomes" id="UP001485043"/>
    </source>
</evidence>
<protein>
    <submittedName>
        <fullName evidence="1">Uncharacterized protein</fullName>
    </submittedName>
</protein>
<name>A0AAW1SY93_9CHLO</name>
<organism evidence="1 2">
    <name type="scientific">Apatococcus fuscideae</name>
    <dbReference type="NCBI Taxonomy" id="2026836"/>
    <lineage>
        <taxon>Eukaryota</taxon>
        <taxon>Viridiplantae</taxon>
        <taxon>Chlorophyta</taxon>
        <taxon>core chlorophytes</taxon>
        <taxon>Trebouxiophyceae</taxon>
        <taxon>Chlorellales</taxon>
        <taxon>Chlorellaceae</taxon>
        <taxon>Apatococcus</taxon>
    </lineage>
</organism>
<proteinExistence type="predicted"/>
<dbReference type="AlphaFoldDB" id="A0AAW1SY93"/>
<gene>
    <name evidence="1" type="ORF">WJX84_005637</name>
</gene>
<dbReference type="EMBL" id="JALJOV010000610">
    <property type="protein sequence ID" value="KAK9862406.1"/>
    <property type="molecule type" value="Genomic_DNA"/>
</dbReference>